<dbReference type="VEuPathDB" id="PlasmoDB:PF3D7_0425800"/>
<dbReference type="VEuPathDB" id="PlasmoDB:PfGA01_120060600"/>
<feature type="region of interest" description="Disordered" evidence="1">
    <location>
        <begin position="2103"/>
        <end position="2125"/>
    </location>
</feature>
<dbReference type="Pfam" id="PF18562">
    <property type="entry name" value="CIDR1_gamma"/>
    <property type="match status" value="1"/>
</dbReference>
<feature type="domain" description="Duffy-antigen binding" evidence="3">
    <location>
        <begin position="1970"/>
        <end position="2160"/>
    </location>
</feature>
<gene>
    <name evidence="7" type="primary">var</name>
</gene>
<dbReference type="VEuPathDB" id="PlasmoDB:PfTG01_000049800"/>
<feature type="domain" description="Duffy-binding-like" evidence="2">
    <location>
        <begin position="382"/>
        <end position="526"/>
    </location>
</feature>
<feature type="compositionally biased region" description="Basic and acidic residues" evidence="1">
    <location>
        <begin position="1423"/>
        <end position="1432"/>
    </location>
</feature>
<feature type="region of interest" description="Disordered" evidence="1">
    <location>
        <begin position="2589"/>
        <end position="2615"/>
    </location>
</feature>
<name>A0A191VZC6_PLAFA</name>
<dbReference type="VEuPathDB" id="PlasmoDB:PfIT_050038500"/>
<feature type="domain" description="Duffy-antigen binding" evidence="3">
    <location>
        <begin position="643"/>
        <end position="827"/>
    </location>
</feature>
<dbReference type="VEuPathDB" id="PlasmoDB:PfML01_090043100"/>
<feature type="non-terminal residue" evidence="7">
    <location>
        <position position="1"/>
    </location>
</feature>
<reference evidence="7" key="1">
    <citation type="journal article" date="2016" name="EMBO Mol. Med.">
        <title>Plasmodium falciparum var genes expressed in children with severe malaria encode CIDRalpha1 domains.</title>
        <authorList>
            <person name="Jespersen J.S."/>
            <person name="Wang C.W."/>
            <person name="Mkumbaye S.I."/>
            <person name="Minja D.T."/>
            <person name="Petersen B."/>
            <person name="Turner L."/>
            <person name="Petersen J.E."/>
            <person name="Lusingu J.P."/>
            <person name="Theander T.G."/>
            <person name="Lavstsen T."/>
        </authorList>
    </citation>
    <scope>NUCLEOTIDE SEQUENCE</scope>
    <source>
        <strain evidence="7">2157-2</strain>
    </source>
</reference>
<feature type="region of interest" description="Disordered" evidence="1">
    <location>
        <begin position="600"/>
        <end position="623"/>
    </location>
</feature>
<feature type="domain" description="Duffy-binding-like" evidence="6">
    <location>
        <begin position="1284"/>
        <end position="1393"/>
    </location>
</feature>
<dbReference type="VEuPathDB" id="PlasmoDB:Pf7G8_050038200"/>
<feature type="compositionally biased region" description="Acidic residues" evidence="1">
    <location>
        <begin position="1530"/>
        <end position="1543"/>
    </location>
</feature>
<dbReference type="VEuPathDB" id="PlasmoDB:PfSN01_050037800"/>
<sequence>DIVRGKDLYLGNGDYKEKVSNNLRAIFKKIYDALEDTVKETYKDDPNYYKLREHWWTVNRDQVWQAITCNAPYKAWYFMHSEDNTLLFSNYKCGHYEDAPPTNLDYVPQFLRWFDEWSEEFCRKRKIKLEKIKNACRDDSKKLYCSHNGYDCKKTFWKKGIVYRDNDCTKCFSGCSHYNIWVDNQKKEFEKQKEKYKNEIQKYVSKKEKPVSNINNEYYEDFYEKLETKYDNIDTFLKLLKEGKYCKEELTGESSINFSIKHDNETFSGSKYCKVCPDCGVDCSTGICTEKANNDENCGRIQIYTPQEDVRQTEINVVFSGEDQDVITKKLSSFCSNSTNGKGKNNETWKCYYKNEKENNCKLTSSSQKVQKLPKDITFDYFFDFWVTQLIKDTIKWENDLKYCINNTGITECHNECNKNCKCFQSWVDKKEIEWKNMKKVFENQKGTLHNYYNKLNGLFNGFFFQVMYQLNKEEETKWNKLTKKLEEINVSSNLKNGIINSQDAIELLLDHLKESATICKDNNTNEACASSKKLKTNPCGDKRGAKHRTVKQIAQYYKRKAHAQLEESGSRRALKGDASKGTYSRNGKPSVLTNVCSITEKHSNRDTSRSKQPCAGKNPERFNIGTEWSFKDNNKKKTHPEVYMPPRREHMCTSNLENLNTNSKGLSDGTLASHSLLGDILLAAKYEANFIKKKYKRQKASNGFMDEATICRAMKYSFADIGDIIRGKDMWIENNDAKRLQGHLKTIFGTIHKSPHSDIKKNYMDNDLEHKQLRADWWEANRHQVWRAMKCHIKDFNVKSGDKSPSSHCGYSDHTPLDDYIPQRLRWMTEWAEWYCKVQKKAYKELKDGCQGCMGNNEGENCWKNSAECIKCRAARDAYKKEIEKWEKQWKIISAKYKELYKEAEIYAGNGGPGYYNTKVQEEDRSVFDFLYELHLQNGGKKGPPAATHPSKSVTTLVKRDTTVNITPTVDTTPTVYSTAAGYVHQEATMNCEKQTQFCKNKNGVKPVNGAEDNNYTFKDPPNGYDVVCTCHNRKNPEALPKKEEEAACDIVKGILTGKTENHIIEKCKGKYKDGKEKYPGWDCTINKIKIGEEGAYMPPRRQKLCVINLKFLNEKISPEDLRKAFIQCAAVETFFLWHKYKDDKEKVNPSKNVDKEVQKKLESGEIPEDFKRQMFYTFGDFRDLCLDKNIGNDVSKVEESIKRVFSSNGDKTPNGKTRQEWWNENGPLIWHGMLCALEKASGTTGTLTTNYTYPNVKFSGGNNSTTLEEFAKRPQFLRWMTEWGEHFCRERKEKVDKLVIGCSKCTLGADGKTCDKDSPGCIQCKKECETYKGWLEKWQGHYDKQSKKYFQDKKDNKFESTSAKDEVNSSKHAYEYLKKVLPKNCPNGSCSCMDDESKDTPNKTNADDDTHNANMPASLDNEPKEVEGRCTCKATSKKPEVPPAKVPLVPKEVVPEKKVPVPPPQPPPPPPPSRPPPRLPAAGNSRNDHRARSEDGENRAAGPRSPPKSKPTREGLGRNLPGRTNSTWDEEEEEEEEEEEKKEEPAKETTEGPATDREVPGPTTTPKDEVKVCEIVDGILNGEYGKSKIDGCNKKSYNGWNCSPGDFENGNSGACMPPRRQKLCIHNLKESDQTGTEEELKKAFMKCAAKEIYFLWIKFKEDKPKEKDGKSQKNEVQNELNRGTIPEDFKRQMFYTYGDFKDLFMGKDIGKSVNDVLTMKNNIDGIFSKKDDTKRKEWWENNKSHIWQAMVCGLSHHISDHGTRKNLIHNNQYCTVSNKLEEFSSRPQFLRWFIEWSDEFCRERKKKEEEVERDCKDEYEGCEKEKNGKCVTACKAYKEYITNKKEEYDSQKGKFDVEKTEKKQGYEDYSEKQASEYLKEKCIKSSCNCMDKVKKIHDYWTNPHTTYEETSLQTKCACPPPPCEIVDGILGDKSSKGYREGCKTKYMTRGTGWLCDDKGSKGGNEDGDVCIPPRRQRLYVKDLETLGDSEVTQVQLREAFIKCAAVETFFLWHKYKVDKEREKKEKKKADGGLVMDTSDVGEELQKKLEGGIIPEEFKRQLFYTFGDYRDICIGDEKVIEVLKASSDTKIKDISEKIPKILDGENNKAADGGPKQPNSGKTPENWWNNNAKYIWEGMLCALSYDTETKMKNEDVYKQLTSTGKKNTYDEVTFKGGLNGDTKLEEFSRRPTFFRWLEEWGEEFCRKQKHKLYIIKKDCYKNGERCSGDGLRCDEKVPDNKEIFHDFNCQSCITPCRFYKKWINTKKTEFSAQKNVYEQQKKDAQKNNNNGFRKTLNTCDTAAEFLQKLGPCSNTDNGNERAEGKKIFDVNGKTFKDAEDCKPCSEFKVKCKNDNCSKVIANKCINNMITAENIKNMNKDTEINMLVSDNSTTGFKGDLEEPCKDANIFKGIRKDVWECGEYCGVDICTLKKEHNNGQKSDEHIIVKELVKRWLETFFEDYNRIRKKLKLCTNSGKGSPCISGCKKNCECVQKWVDLKRKEWNKIKEHYIDQYKKQNDDSNDLTNFLQQAPFHDEVLKAIKPCRSLTKFEKSKQCNAAVNSEKVKDGNKSYVIHCLLDTLQNRIDKCKAHPGENSVEPSGKETNCDENPTPQPDEEDLLLEEENTVDQQPGFCPKVQETKETVVEEETCDASPGQPDVKEKEEEKEEEKDKGDEEDENEEDDEDDEDEEEGEGDEDNVDDDEETEAEKAEVDGGDDDEGEEGSEPSATPVPELPGPPAPAGTAPQPLPSDNTSDILKTTIPFGIALALTSIAFFFMK</sequence>
<dbReference type="VEuPathDB" id="PlasmoDB:PfIT_100044000"/>
<dbReference type="Gene3D" id="1.20.1310.20">
    <property type="entry name" value="Duffy-antigen binding domain"/>
    <property type="match status" value="5"/>
</dbReference>
<feature type="compositionally biased region" description="Basic and acidic residues" evidence="1">
    <location>
        <begin position="600"/>
        <end position="610"/>
    </location>
</feature>
<dbReference type="Pfam" id="PF05424">
    <property type="entry name" value="Duffy_binding"/>
    <property type="match status" value="5"/>
</dbReference>
<dbReference type="VEuPathDB" id="PlasmoDB:PfNF54_120005500"/>
<feature type="compositionally biased region" description="Acidic residues" evidence="1">
    <location>
        <begin position="2673"/>
        <end position="2705"/>
    </location>
</feature>
<dbReference type="VEuPathDB" id="PlasmoDB:Pf7G8-2_000183600"/>
<dbReference type="FunFam" id="1.20.1310.20:FF:000023">
    <property type="entry name" value="Erythrocyte membrane protein 1, PfEMP1"/>
    <property type="match status" value="1"/>
</dbReference>
<dbReference type="VEuPathDB" id="PlasmoDB:Pf7G8_020026900"/>
<accession>A0A191VZC6</accession>
<feature type="compositionally biased region" description="Basic and acidic residues" evidence="1">
    <location>
        <begin position="1544"/>
        <end position="1561"/>
    </location>
</feature>
<dbReference type="EMBL" id="KX154945">
    <property type="protein sequence ID" value="ANJ21065.1"/>
    <property type="molecule type" value="Genomic_DNA"/>
</dbReference>
<dbReference type="InterPro" id="IPR054595">
    <property type="entry name" value="DBL_C"/>
</dbReference>
<proteinExistence type="predicted"/>
<feature type="region of interest" description="Disordered" evidence="1">
    <location>
        <begin position="2640"/>
        <end position="2755"/>
    </location>
</feature>
<dbReference type="FunFam" id="1.20.58.830:FF:000005">
    <property type="entry name" value="Erythrocyte membrane protein 1, PfEMP1"/>
    <property type="match status" value="1"/>
</dbReference>
<dbReference type="VEuPathDB" id="PlasmoDB:PfHB3_070005300"/>
<dbReference type="InterPro" id="IPR008602">
    <property type="entry name" value="Duffy-antigen-binding"/>
</dbReference>
<dbReference type="Pfam" id="PF03011">
    <property type="entry name" value="PFEMP"/>
    <property type="match status" value="2"/>
</dbReference>
<dbReference type="FunFam" id="1.20.58.1930:FF:000001">
    <property type="entry name" value="Erythrocyte membrane protein 1, PfEMP1"/>
    <property type="match status" value="1"/>
</dbReference>
<feature type="domain" description="Duffy-binding-like" evidence="2">
    <location>
        <begin position="2449"/>
        <end position="2593"/>
    </location>
</feature>
<dbReference type="GO" id="GO:0046789">
    <property type="term" value="F:host cell surface receptor binding"/>
    <property type="evidence" value="ECO:0007669"/>
    <property type="project" value="InterPro"/>
</dbReference>
<dbReference type="VEuPathDB" id="PlasmoDB:PfGN01_090042900"/>
<dbReference type="VEuPathDB" id="PlasmoDB:PfNF166_090005000"/>
<dbReference type="VEuPathDB" id="PlasmoDB:PfGA01_010005600"/>
<dbReference type="VEuPathDB" id="PlasmoDB:PfKH01_050005600"/>
<evidence type="ECO:0000259" key="5">
    <source>
        <dbReference type="Pfam" id="PF21807"/>
    </source>
</evidence>
<dbReference type="VEuPathDB" id="PlasmoDB:PfNF54_040031200"/>
<dbReference type="VEuPathDB" id="PlasmoDB:PfGN01_100005800"/>
<dbReference type="InterPro" id="IPR004258">
    <property type="entry name" value="DBL"/>
</dbReference>
<dbReference type="VEuPathDB" id="PlasmoDB:PfML01_030030000"/>
<dbReference type="VEuPathDB" id="PlasmoDB:PfKH01_010021400"/>
<dbReference type="Pfam" id="PF21807">
    <property type="entry name" value="PfEMP1_CIDRalpha1_dom"/>
    <property type="match status" value="1"/>
</dbReference>
<dbReference type="InterPro" id="IPR049158">
    <property type="entry name" value="PfEMP1_CIDRalpha1_dom"/>
</dbReference>
<feature type="domain" description="PfEMP1 CIDRalpha1" evidence="5">
    <location>
        <begin position="313"/>
        <end position="368"/>
    </location>
</feature>
<feature type="domain" description="Duffy-binding-like" evidence="6">
    <location>
        <begin position="116"/>
        <end position="270"/>
    </location>
</feature>
<dbReference type="VEuPathDB" id="PlasmoDB:PfTG01_000007400"/>
<dbReference type="VEuPathDB" id="PlasmoDB:PfKH01_130076800"/>
<feature type="domain" description="Cysteine-rich interdomain region 1 gamma" evidence="4">
    <location>
        <begin position="2381"/>
        <end position="2432"/>
    </location>
</feature>
<feature type="region of interest" description="Disordered" evidence="1">
    <location>
        <begin position="563"/>
        <end position="587"/>
    </location>
</feature>
<dbReference type="VEuPathDB" id="PlasmoDB:PfNF135_010005000"/>
<dbReference type="VEuPathDB" id="PlasmoDB:PfKH02_090042700"/>
<organism evidence="7">
    <name type="scientific">Plasmodium falciparum</name>
    <name type="common">malaria parasite P. falciparum</name>
    <dbReference type="NCBI Taxonomy" id="5833"/>
    <lineage>
        <taxon>Eukaryota</taxon>
        <taxon>Sar</taxon>
        <taxon>Alveolata</taxon>
        <taxon>Apicomplexa</taxon>
        <taxon>Aconoidasida</taxon>
        <taxon>Haemosporida</taxon>
        <taxon>Plasmodiidae</taxon>
        <taxon>Plasmodium</taxon>
        <taxon>Plasmodium (Laverania)</taxon>
    </lineage>
</organism>
<feature type="compositionally biased region" description="Basic and acidic residues" evidence="1">
    <location>
        <begin position="564"/>
        <end position="579"/>
    </location>
</feature>
<evidence type="ECO:0000256" key="1">
    <source>
        <dbReference type="SAM" id="MobiDB-lite"/>
    </source>
</evidence>
<feature type="compositionally biased region" description="Acidic residues" evidence="1">
    <location>
        <begin position="2712"/>
        <end position="2723"/>
    </location>
</feature>
<dbReference type="VEuPathDB" id="PlasmoDB:PfGB4_100004900"/>
<dbReference type="FunFam" id="1.20.58.830:FF:000006">
    <property type="entry name" value="Erythrocyte membrane protein 1, PfEMP1"/>
    <property type="match status" value="1"/>
</dbReference>
<evidence type="ECO:0000259" key="2">
    <source>
        <dbReference type="Pfam" id="PF03011"/>
    </source>
</evidence>
<feature type="domain" description="Duffy-binding-like" evidence="6">
    <location>
        <begin position="2199"/>
        <end position="2338"/>
    </location>
</feature>
<dbReference type="VEuPathDB" id="PlasmoDB:PfSD01_020005700"/>
<dbReference type="VEuPathDB" id="PlasmoDB:PfHB3_020005900"/>
<dbReference type="Gene3D" id="1.20.58.1930">
    <property type="match status" value="2"/>
</dbReference>
<feature type="compositionally biased region" description="Pro residues" evidence="1">
    <location>
        <begin position="1462"/>
        <end position="1481"/>
    </location>
</feature>
<evidence type="ECO:0000313" key="7">
    <source>
        <dbReference type="EMBL" id="ANJ21065.1"/>
    </source>
</evidence>
<feature type="domain" description="Duffy-antigen binding" evidence="3">
    <location>
        <begin position="1615"/>
        <end position="1793"/>
    </location>
</feature>
<dbReference type="SUPFAM" id="SSF140924">
    <property type="entry name" value="Duffy binding domain-like"/>
    <property type="match status" value="7"/>
</dbReference>
<dbReference type="InterPro" id="IPR042202">
    <property type="entry name" value="Duffy-ag-bd_sf"/>
</dbReference>
<feature type="compositionally biased region" description="Basic and acidic residues" evidence="1">
    <location>
        <begin position="1400"/>
        <end position="1413"/>
    </location>
</feature>
<evidence type="ECO:0000259" key="3">
    <source>
        <dbReference type="Pfam" id="PF05424"/>
    </source>
</evidence>
<feature type="domain" description="Duffy-antigen binding" evidence="3">
    <location>
        <begin position="1"/>
        <end position="112"/>
    </location>
</feature>
<evidence type="ECO:0000259" key="4">
    <source>
        <dbReference type="Pfam" id="PF18562"/>
    </source>
</evidence>
<dbReference type="VEuPathDB" id="PlasmoDB:Pf7G8-2_000152300"/>
<evidence type="ECO:0000259" key="6">
    <source>
        <dbReference type="Pfam" id="PF22672"/>
    </source>
</evidence>
<feature type="compositionally biased region" description="Basic and acidic residues" evidence="1">
    <location>
        <begin position="2657"/>
        <end position="2672"/>
    </location>
</feature>
<dbReference type="Gene3D" id="1.20.58.830">
    <property type="match status" value="5"/>
</dbReference>
<feature type="domain" description="Duffy-antigen binding" evidence="3">
    <location>
        <begin position="1096"/>
        <end position="1245"/>
    </location>
</feature>
<dbReference type="VEuPathDB" id="PlasmoDB:PfTG01_000059300"/>
<protein>
    <submittedName>
        <fullName evidence="7">Erythrocyte membrane protein 1</fullName>
    </submittedName>
</protein>
<dbReference type="VEuPathDB" id="PlasmoDB:PF3D7_0800300"/>
<dbReference type="VEuPathDB" id="PlasmoDB:PfGB4_030031000"/>
<feature type="non-terminal residue" evidence="7">
    <location>
        <position position="2777"/>
    </location>
</feature>
<feature type="region of interest" description="Disordered" evidence="1">
    <location>
        <begin position="1398"/>
        <end position="1570"/>
    </location>
</feature>
<feature type="compositionally biased region" description="Basic and acidic residues" evidence="1">
    <location>
        <begin position="1488"/>
        <end position="1500"/>
    </location>
</feature>
<dbReference type="InterPro" id="IPR041480">
    <property type="entry name" value="CIDR1_gamma"/>
</dbReference>
<dbReference type="GO" id="GO:0016020">
    <property type="term" value="C:membrane"/>
    <property type="evidence" value="ECO:0007669"/>
    <property type="project" value="InterPro"/>
</dbReference>
<dbReference type="Pfam" id="PF22672">
    <property type="entry name" value="DBL_C"/>
    <property type="match status" value="3"/>
</dbReference>